<name>A0A835CJX4_9FABA</name>
<dbReference type="AlphaFoldDB" id="A0A835CJX4"/>
<evidence type="ECO:0000313" key="2">
    <source>
        <dbReference type="EMBL" id="KAF7842790.1"/>
    </source>
</evidence>
<feature type="compositionally biased region" description="Polar residues" evidence="1">
    <location>
        <begin position="24"/>
        <end position="48"/>
    </location>
</feature>
<feature type="region of interest" description="Disordered" evidence="1">
    <location>
        <begin position="1"/>
        <end position="96"/>
    </location>
</feature>
<organism evidence="2 3">
    <name type="scientific">Senna tora</name>
    <dbReference type="NCBI Taxonomy" id="362788"/>
    <lineage>
        <taxon>Eukaryota</taxon>
        <taxon>Viridiplantae</taxon>
        <taxon>Streptophyta</taxon>
        <taxon>Embryophyta</taxon>
        <taxon>Tracheophyta</taxon>
        <taxon>Spermatophyta</taxon>
        <taxon>Magnoliopsida</taxon>
        <taxon>eudicotyledons</taxon>
        <taxon>Gunneridae</taxon>
        <taxon>Pentapetalae</taxon>
        <taxon>rosids</taxon>
        <taxon>fabids</taxon>
        <taxon>Fabales</taxon>
        <taxon>Fabaceae</taxon>
        <taxon>Caesalpinioideae</taxon>
        <taxon>Cassia clade</taxon>
        <taxon>Senna</taxon>
    </lineage>
</organism>
<dbReference type="EMBL" id="JAAIUW010000002">
    <property type="protein sequence ID" value="KAF7842790.1"/>
    <property type="molecule type" value="Genomic_DNA"/>
</dbReference>
<feature type="compositionally biased region" description="Polar residues" evidence="1">
    <location>
        <begin position="67"/>
        <end position="84"/>
    </location>
</feature>
<sequence length="96" mass="10790">MNKLGYNSHTSSPTPTHTHKQRPACSSTKNTFQITPSGNKKTPEQNHYTIKMHESFTATPLLRSDQNDNAQPITELNNWRSVPASNARFASRDPKP</sequence>
<comment type="caution">
    <text evidence="2">The sequence shown here is derived from an EMBL/GenBank/DDBJ whole genome shotgun (WGS) entry which is preliminary data.</text>
</comment>
<gene>
    <name evidence="2" type="ORF">G2W53_005088</name>
</gene>
<keyword evidence="3" id="KW-1185">Reference proteome</keyword>
<reference evidence="2" key="1">
    <citation type="submission" date="2020-09" db="EMBL/GenBank/DDBJ databases">
        <title>Genome-Enabled Discovery of Anthraquinone Biosynthesis in Senna tora.</title>
        <authorList>
            <person name="Kang S.-H."/>
            <person name="Pandey R.P."/>
            <person name="Lee C.-M."/>
            <person name="Sim J.-S."/>
            <person name="Jeong J.-T."/>
            <person name="Choi B.-S."/>
            <person name="Jung M."/>
            <person name="Ginzburg D."/>
            <person name="Zhao K."/>
            <person name="Won S.Y."/>
            <person name="Oh T.-J."/>
            <person name="Yu Y."/>
            <person name="Kim N.-H."/>
            <person name="Lee O.R."/>
            <person name="Lee T.-H."/>
            <person name="Bashyal P."/>
            <person name="Kim T.-S."/>
            <person name="Lee W.-H."/>
            <person name="Kawkins C."/>
            <person name="Kim C.-K."/>
            <person name="Kim J.S."/>
            <person name="Ahn B.O."/>
            <person name="Rhee S.Y."/>
            <person name="Sohng J.K."/>
        </authorList>
    </citation>
    <scope>NUCLEOTIDE SEQUENCE</scope>
    <source>
        <tissue evidence="2">Leaf</tissue>
    </source>
</reference>
<evidence type="ECO:0000256" key="1">
    <source>
        <dbReference type="SAM" id="MobiDB-lite"/>
    </source>
</evidence>
<proteinExistence type="predicted"/>
<evidence type="ECO:0000313" key="3">
    <source>
        <dbReference type="Proteomes" id="UP000634136"/>
    </source>
</evidence>
<accession>A0A835CJX4</accession>
<dbReference type="Proteomes" id="UP000634136">
    <property type="component" value="Unassembled WGS sequence"/>
</dbReference>
<protein>
    <submittedName>
        <fullName evidence="2">Uncharacterized protein</fullName>
    </submittedName>
</protein>